<dbReference type="OrthoDB" id="588261at2759"/>
<dbReference type="EMBL" id="ML996085">
    <property type="protein sequence ID" value="KAF2153434.1"/>
    <property type="molecule type" value="Genomic_DNA"/>
</dbReference>
<dbReference type="InterPro" id="IPR034804">
    <property type="entry name" value="SQR/QFR_C/D"/>
</dbReference>
<keyword evidence="5 8" id="KW-1133">Transmembrane helix</keyword>
<dbReference type="InterPro" id="IPR000701">
    <property type="entry name" value="SuccDH_FuR_B_TM-su"/>
</dbReference>
<evidence type="ECO:0000256" key="1">
    <source>
        <dbReference type="ARBA" id="ARBA00004141"/>
    </source>
</evidence>
<reference evidence="9" key="1">
    <citation type="journal article" date="2020" name="Stud. Mycol.">
        <title>101 Dothideomycetes genomes: a test case for predicting lifestyles and emergence of pathogens.</title>
        <authorList>
            <person name="Haridas S."/>
            <person name="Albert R."/>
            <person name="Binder M."/>
            <person name="Bloem J."/>
            <person name="Labutti K."/>
            <person name="Salamov A."/>
            <person name="Andreopoulos B."/>
            <person name="Baker S."/>
            <person name="Barry K."/>
            <person name="Bills G."/>
            <person name="Bluhm B."/>
            <person name="Cannon C."/>
            <person name="Castanera R."/>
            <person name="Culley D."/>
            <person name="Daum C."/>
            <person name="Ezra D."/>
            <person name="Gonzalez J."/>
            <person name="Henrissat B."/>
            <person name="Kuo A."/>
            <person name="Liang C."/>
            <person name="Lipzen A."/>
            <person name="Lutzoni F."/>
            <person name="Magnuson J."/>
            <person name="Mondo S."/>
            <person name="Nolan M."/>
            <person name="Ohm R."/>
            <person name="Pangilinan J."/>
            <person name="Park H.-J."/>
            <person name="Ramirez L."/>
            <person name="Alfaro M."/>
            <person name="Sun H."/>
            <person name="Tritt A."/>
            <person name="Yoshinaga Y."/>
            <person name="Zwiers L.-H."/>
            <person name="Turgeon B."/>
            <person name="Goodwin S."/>
            <person name="Spatafora J."/>
            <person name="Crous P."/>
            <person name="Grigoriev I."/>
        </authorList>
    </citation>
    <scope>NUCLEOTIDE SEQUENCE</scope>
    <source>
        <strain evidence="9">CBS 260.36</strain>
    </source>
</reference>
<dbReference type="GO" id="GO:0009055">
    <property type="term" value="F:electron transfer activity"/>
    <property type="evidence" value="ECO:0007669"/>
    <property type="project" value="InterPro"/>
</dbReference>
<keyword evidence="3 8" id="KW-0812">Transmembrane</keyword>
<dbReference type="Pfam" id="PF01127">
    <property type="entry name" value="Sdh_cyt"/>
    <property type="match status" value="1"/>
</dbReference>
<dbReference type="InterPro" id="IPR014314">
    <property type="entry name" value="Succ_DH_cytb556"/>
</dbReference>
<dbReference type="Proteomes" id="UP000799439">
    <property type="component" value="Unassembled WGS sequence"/>
</dbReference>
<dbReference type="GO" id="GO:0046872">
    <property type="term" value="F:metal ion binding"/>
    <property type="evidence" value="ECO:0007669"/>
    <property type="project" value="UniProtKB-KW"/>
</dbReference>
<dbReference type="PANTHER" id="PTHR10978:SF5">
    <property type="entry name" value="SUCCINATE DEHYDROGENASE CYTOCHROME B560 SUBUNIT, MITOCHONDRIAL"/>
    <property type="match status" value="1"/>
</dbReference>
<evidence type="ECO:0000256" key="2">
    <source>
        <dbReference type="ARBA" id="ARBA00022617"/>
    </source>
</evidence>
<gene>
    <name evidence="9" type="ORF">K461DRAFT_286138</name>
</gene>
<evidence type="ECO:0000256" key="6">
    <source>
        <dbReference type="ARBA" id="ARBA00023004"/>
    </source>
</evidence>
<evidence type="ECO:0000256" key="7">
    <source>
        <dbReference type="ARBA" id="ARBA00023136"/>
    </source>
</evidence>
<keyword evidence="6" id="KW-0408">Iron</keyword>
<evidence type="ECO:0000256" key="3">
    <source>
        <dbReference type="ARBA" id="ARBA00022692"/>
    </source>
</evidence>
<proteinExistence type="predicted"/>
<dbReference type="Gene3D" id="1.20.1300.10">
    <property type="entry name" value="Fumarate reductase/succinate dehydrogenase, transmembrane subunit"/>
    <property type="match status" value="1"/>
</dbReference>
<evidence type="ECO:0000313" key="9">
    <source>
        <dbReference type="EMBL" id="KAF2153434.1"/>
    </source>
</evidence>
<dbReference type="PROSITE" id="PS01001">
    <property type="entry name" value="SDH_CYT_2"/>
    <property type="match status" value="1"/>
</dbReference>
<protein>
    <submittedName>
        <fullName evidence="9">Succinate dehydrogenase cytochrome b560 subunit</fullName>
    </submittedName>
</protein>
<accession>A0A9P4MKR8</accession>
<dbReference type="GO" id="GO:0005739">
    <property type="term" value="C:mitochondrion"/>
    <property type="evidence" value="ECO:0007669"/>
    <property type="project" value="GOC"/>
</dbReference>
<comment type="subcellular location">
    <subcellularLocation>
        <location evidence="1">Membrane</location>
        <topology evidence="1">Multi-pass membrane protein</topology>
    </subcellularLocation>
</comment>
<feature type="transmembrane region" description="Helical" evidence="8">
    <location>
        <begin position="167"/>
        <end position="187"/>
    </location>
</feature>
<dbReference type="NCBIfam" id="TIGR02970">
    <property type="entry name" value="succ_dehyd_cytB"/>
    <property type="match status" value="1"/>
</dbReference>
<keyword evidence="10" id="KW-1185">Reference proteome</keyword>
<evidence type="ECO:0000313" key="10">
    <source>
        <dbReference type="Proteomes" id="UP000799439"/>
    </source>
</evidence>
<dbReference type="PANTHER" id="PTHR10978">
    <property type="entry name" value="SUCCINATE DEHYDROGENASE CYTOCHROME B560 SUBUNIT"/>
    <property type="match status" value="1"/>
</dbReference>
<comment type="caution">
    <text evidence="9">The sequence shown here is derived from an EMBL/GenBank/DDBJ whole genome shotgun (WGS) entry which is preliminary data.</text>
</comment>
<keyword evidence="4" id="KW-0479">Metal-binding</keyword>
<organism evidence="9 10">
    <name type="scientific">Myriangium duriaei CBS 260.36</name>
    <dbReference type="NCBI Taxonomy" id="1168546"/>
    <lineage>
        <taxon>Eukaryota</taxon>
        <taxon>Fungi</taxon>
        <taxon>Dikarya</taxon>
        <taxon>Ascomycota</taxon>
        <taxon>Pezizomycotina</taxon>
        <taxon>Dothideomycetes</taxon>
        <taxon>Dothideomycetidae</taxon>
        <taxon>Myriangiales</taxon>
        <taxon>Myriangiaceae</taxon>
        <taxon>Myriangium</taxon>
    </lineage>
</organism>
<dbReference type="GO" id="GO:0006121">
    <property type="term" value="P:mitochondrial electron transport, succinate to ubiquinone"/>
    <property type="evidence" value="ECO:0007669"/>
    <property type="project" value="TreeGrafter"/>
</dbReference>
<sequence>MLAQRMMQQSARRLAAQPAAGLFAARTPYAIIASQATSNQRRCIETAKLSSAEATDAILAKQRLNRPVAPHLGIYRPQITWYLSMFNRLTGIAMSGPFYLFGLAYLAAPLTGWHLESATLAASFAAWPAAAQVATKFIAALPFTFHSFNGLRHLVWDAGSMINNKQVWVTGWSVVGLTFVSSLALALY</sequence>
<dbReference type="AlphaFoldDB" id="A0A9P4MKR8"/>
<keyword evidence="2" id="KW-0349">Heme</keyword>
<name>A0A9P4MKR8_9PEZI</name>
<dbReference type="SUPFAM" id="SSF81343">
    <property type="entry name" value="Fumarate reductase respiratory complex transmembrane subunits"/>
    <property type="match status" value="1"/>
</dbReference>
<evidence type="ECO:0000256" key="5">
    <source>
        <dbReference type="ARBA" id="ARBA00022989"/>
    </source>
</evidence>
<dbReference type="CDD" id="cd03499">
    <property type="entry name" value="SQR_TypeC_SdhC"/>
    <property type="match status" value="1"/>
</dbReference>
<evidence type="ECO:0000256" key="4">
    <source>
        <dbReference type="ARBA" id="ARBA00022723"/>
    </source>
</evidence>
<evidence type="ECO:0000256" key="8">
    <source>
        <dbReference type="SAM" id="Phobius"/>
    </source>
</evidence>
<keyword evidence="7 8" id="KW-0472">Membrane</keyword>
<dbReference type="GO" id="GO:0016020">
    <property type="term" value="C:membrane"/>
    <property type="evidence" value="ECO:0007669"/>
    <property type="project" value="UniProtKB-SubCell"/>
</dbReference>
<dbReference type="InterPro" id="IPR018495">
    <property type="entry name" value="Succ_DH_cyt_bsu_CS"/>
</dbReference>
<dbReference type="GO" id="GO:0006099">
    <property type="term" value="P:tricarboxylic acid cycle"/>
    <property type="evidence" value="ECO:0007669"/>
    <property type="project" value="InterPro"/>
</dbReference>